<gene>
    <name evidence="6" type="ORF">GCM10022419_066040</name>
</gene>
<protein>
    <submittedName>
        <fullName evidence="6">TetR family transcriptional regulator</fullName>
    </submittedName>
</protein>
<evidence type="ECO:0000313" key="6">
    <source>
        <dbReference type="EMBL" id="GAA3575671.1"/>
    </source>
</evidence>
<dbReference type="PANTHER" id="PTHR47506">
    <property type="entry name" value="TRANSCRIPTIONAL REGULATORY PROTEIN"/>
    <property type="match status" value="1"/>
</dbReference>
<dbReference type="PANTHER" id="PTHR47506:SF1">
    <property type="entry name" value="HTH-TYPE TRANSCRIPTIONAL REGULATOR YJDC"/>
    <property type="match status" value="1"/>
</dbReference>
<dbReference type="InterPro" id="IPR009057">
    <property type="entry name" value="Homeodomain-like_sf"/>
</dbReference>
<proteinExistence type="predicted"/>
<feature type="domain" description="HTH tetR-type" evidence="5">
    <location>
        <begin position="2"/>
        <end position="62"/>
    </location>
</feature>
<comment type="caution">
    <text evidence="6">The sequence shown here is derived from an EMBL/GenBank/DDBJ whole genome shotgun (WGS) entry which is preliminary data.</text>
</comment>
<reference evidence="7" key="1">
    <citation type="journal article" date="2019" name="Int. J. Syst. Evol. Microbiol.">
        <title>The Global Catalogue of Microorganisms (GCM) 10K type strain sequencing project: providing services to taxonomists for standard genome sequencing and annotation.</title>
        <authorList>
            <consortium name="The Broad Institute Genomics Platform"/>
            <consortium name="The Broad Institute Genome Sequencing Center for Infectious Disease"/>
            <person name="Wu L."/>
            <person name="Ma J."/>
        </authorList>
    </citation>
    <scope>NUCLEOTIDE SEQUENCE [LARGE SCALE GENOMIC DNA]</scope>
    <source>
        <strain evidence="7">JCM 17326</strain>
    </source>
</reference>
<dbReference type="EMBL" id="BAABDQ010000016">
    <property type="protein sequence ID" value="GAA3575671.1"/>
    <property type="molecule type" value="Genomic_DNA"/>
</dbReference>
<evidence type="ECO:0000256" key="4">
    <source>
        <dbReference type="PROSITE-ProRule" id="PRU00335"/>
    </source>
</evidence>
<evidence type="ECO:0000256" key="3">
    <source>
        <dbReference type="ARBA" id="ARBA00023163"/>
    </source>
</evidence>
<dbReference type="SUPFAM" id="SSF46689">
    <property type="entry name" value="Homeodomain-like"/>
    <property type="match status" value="1"/>
</dbReference>
<organism evidence="6 7">
    <name type="scientific">Nonomuraea rosea</name>
    <dbReference type="NCBI Taxonomy" id="638574"/>
    <lineage>
        <taxon>Bacteria</taxon>
        <taxon>Bacillati</taxon>
        <taxon>Actinomycetota</taxon>
        <taxon>Actinomycetes</taxon>
        <taxon>Streptosporangiales</taxon>
        <taxon>Streptosporangiaceae</taxon>
        <taxon>Nonomuraea</taxon>
    </lineage>
</organism>
<dbReference type="InterPro" id="IPR001647">
    <property type="entry name" value="HTH_TetR"/>
</dbReference>
<name>A0ABP6Y6M0_9ACTN</name>
<keyword evidence="2 4" id="KW-0238">DNA-binding</keyword>
<evidence type="ECO:0000259" key="5">
    <source>
        <dbReference type="PROSITE" id="PS50977"/>
    </source>
</evidence>
<keyword evidence="3" id="KW-0804">Transcription</keyword>
<dbReference type="RefSeq" id="WP_345567880.1">
    <property type="nucleotide sequence ID" value="NZ_BAABDQ010000016.1"/>
</dbReference>
<feature type="DNA-binding region" description="H-T-H motif" evidence="4">
    <location>
        <begin position="25"/>
        <end position="44"/>
    </location>
</feature>
<sequence length="210" mass="22076">MADTRTKLLEAALETLRKQGIAGVSARTIAAEAGVNQALVFYHFGSVDQLLGAAIEHGSQQRIALYRERFAAVGTLRELLDLGRSLHTEERAAGSVAALAQVLAGGQTDPKLAPATTVGLNLWIAEVEQALSRVLAASPLVEFVDVGGLAKATAAAFVGLELYEGVDAEGAGQALDALEDLAVLVSALEDMGPLVRRAVRARLRRTQDHS</sequence>
<evidence type="ECO:0000256" key="2">
    <source>
        <dbReference type="ARBA" id="ARBA00023125"/>
    </source>
</evidence>
<accession>A0ABP6Y6M0</accession>
<dbReference type="Proteomes" id="UP001500630">
    <property type="component" value="Unassembled WGS sequence"/>
</dbReference>
<keyword evidence="7" id="KW-1185">Reference proteome</keyword>
<dbReference type="PROSITE" id="PS50977">
    <property type="entry name" value="HTH_TETR_2"/>
    <property type="match status" value="1"/>
</dbReference>
<keyword evidence="1" id="KW-0805">Transcription regulation</keyword>
<evidence type="ECO:0000256" key="1">
    <source>
        <dbReference type="ARBA" id="ARBA00023015"/>
    </source>
</evidence>
<dbReference type="Gene3D" id="1.10.357.10">
    <property type="entry name" value="Tetracycline Repressor, domain 2"/>
    <property type="match status" value="1"/>
</dbReference>
<dbReference type="PRINTS" id="PR00455">
    <property type="entry name" value="HTHTETR"/>
</dbReference>
<evidence type="ECO:0000313" key="7">
    <source>
        <dbReference type="Proteomes" id="UP001500630"/>
    </source>
</evidence>
<dbReference type="Pfam" id="PF00440">
    <property type="entry name" value="TetR_N"/>
    <property type="match status" value="1"/>
</dbReference>